<keyword evidence="2" id="KW-1185">Reference proteome</keyword>
<dbReference type="OrthoDB" id="159829at2"/>
<dbReference type="AlphaFoldDB" id="A0A161KBH1"/>
<organism evidence="1 2">
    <name type="scientific">Candidatus Promineifilum breve</name>
    <dbReference type="NCBI Taxonomy" id="1806508"/>
    <lineage>
        <taxon>Bacteria</taxon>
        <taxon>Bacillati</taxon>
        <taxon>Chloroflexota</taxon>
        <taxon>Ardenticatenia</taxon>
        <taxon>Candidatus Promineifilales</taxon>
        <taxon>Candidatus Promineifilaceae</taxon>
        <taxon>Candidatus Promineifilum</taxon>
    </lineage>
</organism>
<protein>
    <recommendedName>
        <fullName evidence="3">Nitrogen regulatory protein P-II</fullName>
    </recommendedName>
</protein>
<reference evidence="1" key="1">
    <citation type="submission" date="2016-01" db="EMBL/GenBank/DDBJ databases">
        <authorList>
            <person name="Mcilroy J.S."/>
            <person name="Karst M S."/>
            <person name="Albertsen M."/>
        </authorList>
    </citation>
    <scope>NUCLEOTIDE SEQUENCE</scope>
    <source>
        <strain evidence="1">Cfx-K</strain>
    </source>
</reference>
<evidence type="ECO:0008006" key="3">
    <source>
        <dbReference type="Google" id="ProtNLM"/>
    </source>
</evidence>
<dbReference type="InterPro" id="IPR011322">
    <property type="entry name" value="N-reg_PII-like_a/b"/>
</dbReference>
<dbReference type="Proteomes" id="UP000215027">
    <property type="component" value="Chromosome I"/>
</dbReference>
<dbReference type="SUPFAM" id="SSF54913">
    <property type="entry name" value="GlnB-like"/>
    <property type="match status" value="1"/>
</dbReference>
<gene>
    <name evidence="1" type="ORF">CFX0092_A3549</name>
</gene>
<dbReference type="EMBL" id="LN890655">
    <property type="protein sequence ID" value="CUS05427.2"/>
    <property type="molecule type" value="Genomic_DNA"/>
</dbReference>
<proteinExistence type="predicted"/>
<accession>A0A161KBH1</accession>
<sequence length="118" mass="13008">MYYLVSLVLDDVNLSSDVLDAWDQAGAGGITIIETTGLARIRRKEGLRDDMPLMPSLRAMFHAREEHHRTLFSIVEGEAMVEKLIAATEAVVGDLTRPHSGILFALPLSHVVGIRRGE</sequence>
<name>A0A161KBH1_9CHLR</name>
<dbReference type="RefSeq" id="WP_095044640.1">
    <property type="nucleotide sequence ID" value="NZ_LN890655.1"/>
</dbReference>
<dbReference type="KEGG" id="pbf:CFX0092_A3549"/>
<evidence type="ECO:0000313" key="1">
    <source>
        <dbReference type="EMBL" id="CUS05427.2"/>
    </source>
</evidence>
<evidence type="ECO:0000313" key="2">
    <source>
        <dbReference type="Proteomes" id="UP000215027"/>
    </source>
</evidence>